<evidence type="ECO:0000256" key="1">
    <source>
        <dbReference type="ARBA" id="ARBA00004202"/>
    </source>
</evidence>
<evidence type="ECO:0000256" key="4">
    <source>
        <dbReference type="ARBA" id="ARBA00022679"/>
    </source>
</evidence>
<dbReference type="PANTHER" id="PTHR37316">
    <property type="entry name" value="TEICHOIC ACID GLYCEROL-PHOSPHATE PRIMASE"/>
    <property type="match status" value="1"/>
</dbReference>
<reference evidence="7 8" key="1">
    <citation type="submission" date="2017-05" db="EMBL/GenBank/DDBJ databases">
        <title>The Genome Sequence of Enterococcus sp. 8G7_MSG3316.</title>
        <authorList>
            <consortium name="The Broad Institute Genomics Platform"/>
            <consortium name="The Broad Institute Genomic Center for Infectious Diseases"/>
            <person name="Earl A."/>
            <person name="Manson A."/>
            <person name="Schwartman J."/>
            <person name="Gilmore M."/>
            <person name="Abouelleil A."/>
            <person name="Cao P."/>
            <person name="Chapman S."/>
            <person name="Cusick C."/>
            <person name="Shea T."/>
            <person name="Young S."/>
            <person name="Neafsey D."/>
            <person name="Nusbaum C."/>
            <person name="Birren B."/>
        </authorList>
    </citation>
    <scope>NUCLEOTIDE SEQUENCE [LARGE SCALE GENOMIC DNA]</scope>
    <source>
        <strain evidence="7 8">8G7_MSG3316</strain>
    </source>
</reference>
<evidence type="ECO:0000256" key="6">
    <source>
        <dbReference type="ARBA" id="ARBA00023136"/>
    </source>
</evidence>
<keyword evidence="5" id="KW-0777">Teichoic acid biosynthesis</keyword>
<dbReference type="InterPro" id="IPR007554">
    <property type="entry name" value="Glycerophosphate_synth"/>
</dbReference>
<dbReference type="Proteomes" id="UP000195043">
    <property type="component" value="Unassembled WGS sequence"/>
</dbReference>
<keyword evidence="3" id="KW-1003">Cell membrane</keyword>
<evidence type="ECO:0000313" key="8">
    <source>
        <dbReference type="Proteomes" id="UP000195043"/>
    </source>
</evidence>
<dbReference type="GO" id="GO:0047355">
    <property type="term" value="F:CDP-glycerol glycerophosphotransferase activity"/>
    <property type="evidence" value="ECO:0007669"/>
    <property type="project" value="InterPro"/>
</dbReference>
<dbReference type="SUPFAM" id="SSF53756">
    <property type="entry name" value="UDP-Glycosyltransferase/glycogen phosphorylase"/>
    <property type="match status" value="1"/>
</dbReference>
<dbReference type="InterPro" id="IPR051612">
    <property type="entry name" value="Teichoic_Acid_Biosynth"/>
</dbReference>
<dbReference type="InterPro" id="IPR043149">
    <property type="entry name" value="TagF_N"/>
</dbReference>
<dbReference type="GO" id="GO:0019350">
    <property type="term" value="P:teichoic acid biosynthetic process"/>
    <property type="evidence" value="ECO:0007669"/>
    <property type="project" value="UniProtKB-KW"/>
</dbReference>
<comment type="caution">
    <text evidence="7">The sequence shown here is derived from an EMBL/GenBank/DDBJ whole genome shotgun (WGS) entry which is preliminary data.</text>
</comment>
<proteinExistence type="inferred from homology"/>
<dbReference type="STRING" id="1834191.A5886_002058"/>
<dbReference type="EMBL" id="NGKU01000001">
    <property type="protein sequence ID" value="OTN76979.1"/>
    <property type="molecule type" value="Genomic_DNA"/>
</dbReference>
<evidence type="ECO:0000256" key="5">
    <source>
        <dbReference type="ARBA" id="ARBA00022944"/>
    </source>
</evidence>
<gene>
    <name evidence="7" type="ORF">A5886_002058</name>
</gene>
<comment type="similarity">
    <text evidence="2">Belongs to the CDP-glycerol glycerophosphotransferase family.</text>
</comment>
<keyword evidence="4" id="KW-0808">Transferase</keyword>
<organism evidence="7 8">
    <name type="scientific">Candidatus Enterococcus testudinis</name>
    <dbReference type="NCBI Taxonomy" id="1834191"/>
    <lineage>
        <taxon>Bacteria</taxon>
        <taxon>Bacillati</taxon>
        <taxon>Bacillota</taxon>
        <taxon>Bacilli</taxon>
        <taxon>Lactobacillales</taxon>
        <taxon>Enterococcaceae</taxon>
        <taxon>Enterococcus</taxon>
    </lineage>
</organism>
<dbReference type="InterPro" id="IPR043148">
    <property type="entry name" value="TagF_C"/>
</dbReference>
<dbReference type="OrthoDB" id="9811865at2"/>
<dbReference type="PANTHER" id="PTHR37316:SF3">
    <property type="entry name" value="TEICHOIC ACID GLYCEROL-PHOSPHATE TRANSFERASE"/>
    <property type="match status" value="1"/>
</dbReference>
<protein>
    <submittedName>
        <fullName evidence="7">Uncharacterized protein</fullName>
    </submittedName>
</protein>
<comment type="subcellular location">
    <subcellularLocation>
        <location evidence="1">Cell membrane</location>
        <topology evidence="1">Peripheral membrane protein</topology>
    </subcellularLocation>
</comment>
<accession>A0A242A7S9</accession>
<dbReference type="AlphaFoldDB" id="A0A242A7S9"/>
<dbReference type="Gene3D" id="3.40.50.12580">
    <property type="match status" value="1"/>
</dbReference>
<dbReference type="Pfam" id="PF04464">
    <property type="entry name" value="Glyphos_transf"/>
    <property type="match status" value="1"/>
</dbReference>
<dbReference type="Gene3D" id="3.40.50.11820">
    <property type="match status" value="1"/>
</dbReference>
<dbReference type="GO" id="GO:0005886">
    <property type="term" value="C:plasma membrane"/>
    <property type="evidence" value="ECO:0007669"/>
    <property type="project" value="UniProtKB-SubCell"/>
</dbReference>
<dbReference type="RefSeq" id="WP_086275056.1">
    <property type="nucleotide sequence ID" value="NZ_NGKU01000001.1"/>
</dbReference>
<keyword evidence="6" id="KW-0472">Membrane</keyword>
<name>A0A242A7S9_9ENTE</name>
<evidence type="ECO:0000256" key="3">
    <source>
        <dbReference type="ARBA" id="ARBA00022475"/>
    </source>
</evidence>
<evidence type="ECO:0000313" key="7">
    <source>
        <dbReference type="EMBL" id="OTN76979.1"/>
    </source>
</evidence>
<evidence type="ECO:0000256" key="2">
    <source>
        <dbReference type="ARBA" id="ARBA00010488"/>
    </source>
</evidence>
<keyword evidence="8" id="KW-1185">Reference proteome</keyword>
<sequence length="400" mass="47529">MIVKMISYIYRKIFNMVATVLPVKEKTVLFESFNGKIPSDNPLAIYQAFRAEHNDTSWQLYWGVKKQYVNEARACFPEYTILTRFSLKWLWVTARANFWVFNSRMPIWLKKNKQTIYIQTWHGTPLKKLGIDINKVSIPGTDTQSYHHDFIYEARRWDILIAPNTYSKNIFKHAFLYQQSFLEIGYPRNDMLTAKKDDLLYINRLKTNLVGHSKGKVILYAPTWRDNYYISKGNYKFYMPFDLEKVVSLLGENDTLIIRPHYLVGDTIDVSKYDQQVIVCTDEDINMLYLISDILITDYSSVMFDYAHLKRPMLFYAYDFDFYKEELRGFYFDYNHDLPGQIVKDEAGFYPAFNQLLQKTEIEKVYQNKYNDFFDKFCNTNSSSSRIVVERILSETNDKN</sequence>